<dbReference type="AlphaFoldDB" id="A0A0D6Z7H3"/>
<keyword evidence="2" id="KW-0067">ATP-binding</keyword>
<organism evidence="3 4">
    <name type="scientific">Mesobacillus subterraneus</name>
    <dbReference type="NCBI Taxonomy" id="285983"/>
    <lineage>
        <taxon>Bacteria</taxon>
        <taxon>Bacillati</taxon>
        <taxon>Bacillota</taxon>
        <taxon>Bacilli</taxon>
        <taxon>Bacillales</taxon>
        <taxon>Bacillaceae</taxon>
        <taxon>Mesobacillus</taxon>
    </lineage>
</organism>
<dbReference type="CDD" id="cd02038">
    <property type="entry name" value="FlhG-like"/>
    <property type="match status" value="1"/>
</dbReference>
<dbReference type="Proteomes" id="UP000032512">
    <property type="component" value="Unassembled WGS sequence"/>
</dbReference>
<dbReference type="InterPro" id="IPR033756">
    <property type="entry name" value="YlxH/NBP35"/>
</dbReference>
<dbReference type="GO" id="GO:0009898">
    <property type="term" value="C:cytoplasmic side of plasma membrane"/>
    <property type="evidence" value="ECO:0007669"/>
    <property type="project" value="TreeGrafter"/>
</dbReference>
<dbReference type="GO" id="GO:0005524">
    <property type="term" value="F:ATP binding"/>
    <property type="evidence" value="ECO:0007669"/>
    <property type="project" value="UniProtKB-KW"/>
</dbReference>
<accession>A0A0D6Z7H3</accession>
<dbReference type="EMBL" id="JXIQ01000103">
    <property type="protein sequence ID" value="KIY21522.1"/>
    <property type="molecule type" value="Genomic_DNA"/>
</dbReference>
<reference evidence="3 4" key="1">
    <citation type="submission" date="2015-01" db="EMBL/GenBank/DDBJ databases">
        <title>Draft genome sequences of the supercritical CO2 tolerant bacteria Bacillus subterraneus MITOT1 and Bacillus cereus MIT0214.</title>
        <authorList>
            <person name="Peet K.C."/>
            <person name="Thompson J.R."/>
        </authorList>
    </citation>
    <scope>NUCLEOTIDE SEQUENCE [LARGE SCALE GENOMIC DNA]</scope>
    <source>
        <strain evidence="3 4">MITOT1</strain>
    </source>
</reference>
<keyword evidence="4" id="KW-1185">Reference proteome</keyword>
<dbReference type="SUPFAM" id="SSF52540">
    <property type="entry name" value="P-loop containing nucleoside triphosphate hydrolases"/>
    <property type="match status" value="1"/>
</dbReference>
<dbReference type="InterPro" id="IPR050625">
    <property type="entry name" value="ParA/MinD_ATPase"/>
</dbReference>
<evidence type="ECO:0000256" key="2">
    <source>
        <dbReference type="ARBA" id="ARBA00022840"/>
    </source>
</evidence>
<dbReference type="GO" id="GO:0051782">
    <property type="term" value="P:negative regulation of cell division"/>
    <property type="evidence" value="ECO:0007669"/>
    <property type="project" value="TreeGrafter"/>
</dbReference>
<dbReference type="RefSeq" id="WP_044394451.1">
    <property type="nucleotide sequence ID" value="NZ_JXIQ01000103.1"/>
</dbReference>
<evidence type="ECO:0000256" key="1">
    <source>
        <dbReference type="ARBA" id="ARBA00022741"/>
    </source>
</evidence>
<dbReference type="PANTHER" id="PTHR43384:SF4">
    <property type="entry name" value="CELLULOSE BIOSYNTHESIS PROTEIN BCSQ-RELATED"/>
    <property type="match status" value="1"/>
</dbReference>
<protein>
    <submittedName>
        <fullName evidence="3">Cobyrinic acid a,c-diamide synthase</fullName>
    </submittedName>
</protein>
<proteinExistence type="predicted"/>
<gene>
    <name evidence="3" type="ORF">UB32_13340</name>
</gene>
<dbReference type="PIRSF" id="PIRSF003092">
    <property type="entry name" value="MinD"/>
    <property type="match status" value="1"/>
</dbReference>
<dbReference type="PATRIC" id="fig|285983.3.peg.1453"/>
<dbReference type="Gene3D" id="3.40.50.300">
    <property type="entry name" value="P-loop containing nucleotide triphosphate hydrolases"/>
    <property type="match status" value="1"/>
</dbReference>
<evidence type="ECO:0000313" key="3">
    <source>
        <dbReference type="EMBL" id="KIY21522.1"/>
    </source>
</evidence>
<name>A0A0D6Z7H3_9BACI</name>
<evidence type="ECO:0000313" key="4">
    <source>
        <dbReference type="Proteomes" id="UP000032512"/>
    </source>
</evidence>
<sequence>MSDQAEKLRNRLLSNIPIKEAKTLAVVSGKGGVGKSNFSLNFSISLAKQGNRVLLFDLDIGMGNIEILMGKHSALSIADFFAGKALLEEVVFQGPQGVEYISGGTGLSQLIRMDKESIAHFTTSLHDILRKYDYLILDMGAGLNEETLAILLSVNEIFVITTTEPTSLMDAYATMKYIHLADSSLPFYLVVNRAGSVKEGQETLSRIENVLGKFLGRIPVKLGIILEDKIVQEAVKRQIPFVLLNDRSQAAKGMVQIIEKYINKESYNAEKRDNRSFTARLKQFLFER</sequence>
<dbReference type="OrthoDB" id="9816297at2"/>
<dbReference type="PANTHER" id="PTHR43384">
    <property type="entry name" value="SEPTUM SITE-DETERMINING PROTEIN MIND HOMOLOG, CHLOROPLASTIC-RELATED"/>
    <property type="match status" value="1"/>
</dbReference>
<dbReference type="GO" id="GO:0005829">
    <property type="term" value="C:cytosol"/>
    <property type="evidence" value="ECO:0007669"/>
    <property type="project" value="TreeGrafter"/>
</dbReference>
<dbReference type="GO" id="GO:0016887">
    <property type="term" value="F:ATP hydrolysis activity"/>
    <property type="evidence" value="ECO:0007669"/>
    <property type="project" value="TreeGrafter"/>
</dbReference>
<dbReference type="InterPro" id="IPR025501">
    <property type="entry name" value="MinD_FleN"/>
</dbReference>
<dbReference type="InterPro" id="IPR027417">
    <property type="entry name" value="P-loop_NTPase"/>
</dbReference>
<dbReference type="Pfam" id="PF10609">
    <property type="entry name" value="ParA"/>
    <property type="match status" value="1"/>
</dbReference>
<keyword evidence="1" id="KW-0547">Nucleotide-binding</keyword>
<dbReference type="InterPro" id="IPR033875">
    <property type="entry name" value="FlhG"/>
</dbReference>
<comment type="caution">
    <text evidence="3">The sequence shown here is derived from an EMBL/GenBank/DDBJ whole genome shotgun (WGS) entry which is preliminary data.</text>
</comment>